<organism evidence="1 2">
    <name type="scientific">Raoultella ornithinolytica</name>
    <name type="common">Klebsiella ornithinolytica</name>
    <dbReference type="NCBI Taxonomy" id="54291"/>
    <lineage>
        <taxon>Bacteria</taxon>
        <taxon>Pseudomonadati</taxon>
        <taxon>Pseudomonadota</taxon>
        <taxon>Gammaproteobacteria</taxon>
        <taxon>Enterobacterales</taxon>
        <taxon>Enterobacteriaceae</taxon>
        <taxon>Klebsiella/Raoultella group</taxon>
        <taxon>Raoultella</taxon>
    </lineage>
</organism>
<protein>
    <submittedName>
        <fullName evidence="1">Uncharacterized protein</fullName>
    </submittedName>
</protein>
<gene>
    <name evidence="1" type="ORF">N2J37_17980</name>
</gene>
<proteinExistence type="predicted"/>
<accession>A0A9Q9JAB1</accession>
<evidence type="ECO:0000313" key="1">
    <source>
        <dbReference type="EMBL" id="UXE36439.1"/>
    </source>
</evidence>
<dbReference type="EMBL" id="CP104450">
    <property type="protein sequence ID" value="UXE36439.1"/>
    <property type="molecule type" value="Genomic_DNA"/>
</dbReference>
<dbReference type="RefSeq" id="WP_075209020.1">
    <property type="nucleotide sequence ID" value="NZ_CP104450.1"/>
</dbReference>
<dbReference type="AlphaFoldDB" id="A0A9Q9JAB1"/>
<evidence type="ECO:0000313" key="2">
    <source>
        <dbReference type="Proteomes" id="UP001064206"/>
    </source>
</evidence>
<dbReference type="Proteomes" id="UP001064206">
    <property type="component" value="Chromosome"/>
</dbReference>
<sequence>MINLSKNIKVSAVNLKSTEPKYEHTSWTGQVIQRLTGIQYYELDFTMTFNTKDRSEVLAFIGEYGQGKAFEISLGHLSTYVGNQTGAVNCTATLPSGNIVIPTNTQQLGIGELIQFSNHKKIYRIIARTNTSLTIFPALRSNVQAGEMIRYNGITLNAVLKADNDYSMPITTIVEMKFSATEKF</sequence>
<name>A0A9Q9JAB1_RAOOR</name>
<reference evidence="1" key="1">
    <citation type="submission" date="2022-09" db="EMBL/GenBank/DDBJ databases">
        <title>Multidrug resistance Raoultella ornithinolytica Strain MQB_Silv_108.</title>
        <authorList>
            <person name="Quintela-Baluja M."/>
        </authorList>
    </citation>
    <scope>NUCLEOTIDE SEQUENCE</scope>
    <source>
        <strain evidence="1">MQB_Silv_108</strain>
    </source>
</reference>